<dbReference type="SUPFAM" id="SSF143456">
    <property type="entry name" value="VC0467-like"/>
    <property type="match status" value="1"/>
</dbReference>
<dbReference type="Proteomes" id="UP000426027">
    <property type="component" value="Chromosome"/>
</dbReference>
<evidence type="ECO:0000313" key="2">
    <source>
        <dbReference type="EMBL" id="QGW27971.1"/>
    </source>
</evidence>
<name>A0A6I6GZQ6_9BACT</name>
<dbReference type="PANTHER" id="PTHR30327:SF1">
    <property type="entry name" value="UPF0301 PROTEIN YQGE"/>
    <property type="match status" value="1"/>
</dbReference>
<evidence type="ECO:0000256" key="1">
    <source>
        <dbReference type="ARBA" id="ARBA00009600"/>
    </source>
</evidence>
<dbReference type="GO" id="GO:0005829">
    <property type="term" value="C:cytosol"/>
    <property type="evidence" value="ECO:0007669"/>
    <property type="project" value="TreeGrafter"/>
</dbReference>
<protein>
    <submittedName>
        <fullName evidence="2">YqgE/AlgH family protein</fullName>
    </submittedName>
</protein>
<dbReference type="InterPro" id="IPR003774">
    <property type="entry name" value="AlgH-like"/>
</dbReference>
<dbReference type="RefSeq" id="WP_157478241.1">
    <property type="nucleotide sequence ID" value="NZ_CP046566.1"/>
</dbReference>
<dbReference type="Gene3D" id="3.40.1740.10">
    <property type="entry name" value="VC0467-like"/>
    <property type="match status" value="1"/>
</dbReference>
<sequence>MHIRPGQFLLSTPLLDDTFFEQTILVITEVNGDGCIGFIINQLHGRNLNELQEFRYGPAQPLYNGGPVQSDMMYCLHSRPDVVANSFTICEGLATGGDFATIVSLLKAGKLSSQEVKCLIGYCGWDAGELEAEIAEGSWQLIEAPVAEVFANDVQNMWQLWQSKYR</sequence>
<accession>A0A6I6GZQ6</accession>
<gene>
    <name evidence="2" type="ORF">GLV81_07565</name>
</gene>
<proteinExistence type="inferred from homology"/>
<dbReference type="EMBL" id="CP046566">
    <property type="protein sequence ID" value="QGW27971.1"/>
    <property type="molecule type" value="Genomic_DNA"/>
</dbReference>
<reference evidence="2 3" key="1">
    <citation type="submission" date="2019-11" db="EMBL/GenBank/DDBJ databases">
        <authorList>
            <person name="Im W.T."/>
        </authorList>
    </citation>
    <scope>NUCLEOTIDE SEQUENCE [LARGE SCALE GENOMIC DNA]</scope>
    <source>
        <strain evidence="2 3">SB-02</strain>
    </source>
</reference>
<keyword evidence="3" id="KW-1185">Reference proteome</keyword>
<dbReference type="PANTHER" id="PTHR30327">
    <property type="entry name" value="UNCHARACTERIZED PROTEIN YQGE"/>
    <property type="match status" value="1"/>
</dbReference>
<dbReference type="AlphaFoldDB" id="A0A6I6GZQ6"/>
<comment type="similarity">
    <text evidence="1">Belongs to the UPF0301 (AlgH) family.</text>
</comment>
<organism evidence="2 3">
    <name type="scientific">Phnomibacter ginsenosidimutans</name>
    <dbReference type="NCBI Taxonomy" id="2676868"/>
    <lineage>
        <taxon>Bacteria</taxon>
        <taxon>Pseudomonadati</taxon>
        <taxon>Bacteroidota</taxon>
        <taxon>Chitinophagia</taxon>
        <taxon>Chitinophagales</taxon>
        <taxon>Chitinophagaceae</taxon>
        <taxon>Phnomibacter</taxon>
    </lineage>
</organism>
<dbReference type="KEGG" id="fls:GLV81_07565"/>
<evidence type="ECO:0000313" key="3">
    <source>
        <dbReference type="Proteomes" id="UP000426027"/>
    </source>
</evidence>
<dbReference type="Pfam" id="PF02622">
    <property type="entry name" value="DUF179"/>
    <property type="match status" value="1"/>
</dbReference>